<dbReference type="RefSeq" id="WP_209144025.1">
    <property type="nucleotide sequence ID" value="NZ_JAGHKP010000001.1"/>
</dbReference>
<dbReference type="Proteomes" id="UP000679126">
    <property type="component" value="Unassembled WGS sequence"/>
</dbReference>
<comment type="caution">
    <text evidence="2">The sequence shown here is derived from an EMBL/GenBank/DDBJ whole genome shotgun (WGS) entry which is preliminary data.</text>
</comment>
<gene>
    <name evidence="2" type="ORF">J7I43_05410</name>
</gene>
<organism evidence="2 3">
    <name type="scientific">Chitinophaga chungangae</name>
    <dbReference type="NCBI Taxonomy" id="2821488"/>
    <lineage>
        <taxon>Bacteria</taxon>
        <taxon>Pseudomonadati</taxon>
        <taxon>Bacteroidota</taxon>
        <taxon>Chitinophagia</taxon>
        <taxon>Chitinophagales</taxon>
        <taxon>Chitinophagaceae</taxon>
        <taxon>Chitinophaga</taxon>
    </lineage>
</organism>
<accession>A0ABS3YAD3</accession>
<evidence type="ECO:0000313" key="2">
    <source>
        <dbReference type="EMBL" id="MBO9151634.1"/>
    </source>
</evidence>
<feature type="domain" description="Outer membrane protein beta-barrel" evidence="1">
    <location>
        <begin position="1"/>
        <end position="74"/>
    </location>
</feature>
<keyword evidence="3" id="KW-1185">Reference proteome</keyword>
<dbReference type="InterPro" id="IPR025665">
    <property type="entry name" value="Beta-barrel_OMP_2"/>
</dbReference>
<name>A0ABS3YAD3_9BACT</name>
<dbReference type="Pfam" id="PF13568">
    <property type="entry name" value="OMP_b-brl_2"/>
    <property type="match status" value="1"/>
</dbReference>
<evidence type="ECO:0000259" key="1">
    <source>
        <dbReference type="Pfam" id="PF13568"/>
    </source>
</evidence>
<dbReference type="EMBL" id="JAGHKP010000001">
    <property type="protein sequence ID" value="MBO9151634.1"/>
    <property type="molecule type" value="Genomic_DNA"/>
</dbReference>
<proteinExistence type="predicted"/>
<sequence length="96" mass="10640">MVQYRFTGKFFVEAGPQVAALVNPKKRDYPDLNGPGFTSRHENIGDFLLAAGAGYQFNQNVGVYARYNQGLVSIRSSSSMPDRYNQVAQAGVMLKF</sequence>
<protein>
    <submittedName>
        <fullName evidence="2">Outer membrane beta-barrel protein</fullName>
    </submittedName>
</protein>
<reference evidence="3" key="1">
    <citation type="submission" date="2021-03" db="EMBL/GenBank/DDBJ databases">
        <title>Assistant Professor.</title>
        <authorList>
            <person name="Huq M.A."/>
        </authorList>
    </citation>
    <scope>NUCLEOTIDE SEQUENCE [LARGE SCALE GENOMIC DNA]</scope>
    <source>
        <strain evidence="3">MAH-28</strain>
    </source>
</reference>
<evidence type="ECO:0000313" key="3">
    <source>
        <dbReference type="Proteomes" id="UP000679126"/>
    </source>
</evidence>